<sequence length="267" mass="28540">MAQTEGVQSVARALTLLKMLSQADDGMRVSDIARSSGLAVSTAHRLLTTLEMHGFAQFEPDTALWHVGREAFAVGAAFGRRRNFVAPALPFLRRLRDVTRETANLGILDHDQLVTISQVESREIMRAISPPGGRVPVFCSGMGKAILATWEDADIRALASRVGMPAMTSKSLRTVDDALADIALTRSRGYAIDDEEHVIGLRCIAAVVWSAQAEAACAISVSGLTARLTDDRIDAIGLHVAQAAQELTDTLGGRAPVTPSNPAPYDP</sequence>
<dbReference type="Gene3D" id="3.30.450.40">
    <property type="match status" value="1"/>
</dbReference>
<dbReference type="Gene3D" id="1.10.10.10">
    <property type="entry name" value="Winged helix-like DNA-binding domain superfamily/Winged helix DNA-binding domain"/>
    <property type="match status" value="1"/>
</dbReference>
<dbReference type="PANTHER" id="PTHR30136">
    <property type="entry name" value="HELIX-TURN-HELIX TRANSCRIPTIONAL REGULATOR, ICLR FAMILY"/>
    <property type="match status" value="1"/>
</dbReference>
<feature type="domain" description="HTH iclR-type" evidence="4">
    <location>
        <begin position="7"/>
        <end position="69"/>
    </location>
</feature>
<dbReference type="PANTHER" id="PTHR30136:SF24">
    <property type="entry name" value="HTH-TYPE TRANSCRIPTIONAL REPRESSOR ALLR"/>
    <property type="match status" value="1"/>
</dbReference>
<dbReference type="SMART" id="SM00346">
    <property type="entry name" value="HTH_ICLR"/>
    <property type="match status" value="1"/>
</dbReference>
<organism evidence="6 7">
    <name type="scientific">Actibacterium lipolyticum</name>
    <dbReference type="NCBI Taxonomy" id="1524263"/>
    <lineage>
        <taxon>Bacteria</taxon>
        <taxon>Pseudomonadati</taxon>
        <taxon>Pseudomonadota</taxon>
        <taxon>Alphaproteobacteria</taxon>
        <taxon>Rhodobacterales</taxon>
        <taxon>Roseobacteraceae</taxon>
        <taxon>Actibacterium</taxon>
    </lineage>
</organism>
<dbReference type="EMBL" id="FXYE01000004">
    <property type="protein sequence ID" value="SMX51079.1"/>
    <property type="molecule type" value="Genomic_DNA"/>
</dbReference>
<evidence type="ECO:0000313" key="7">
    <source>
        <dbReference type="Proteomes" id="UP000202922"/>
    </source>
</evidence>
<dbReference type="GO" id="GO:0045892">
    <property type="term" value="P:negative regulation of DNA-templated transcription"/>
    <property type="evidence" value="ECO:0007669"/>
    <property type="project" value="TreeGrafter"/>
</dbReference>
<evidence type="ECO:0000259" key="5">
    <source>
        <dbReference type="PROSITE" id="PS51078"/>
    </source>
</evidence>
<dbReference type="InterPro" id="IPR036390">
    <property type="entry name" value="WH_DNA-bd_sf"/>
</dbReference>
<evidence type="ECO:0000256" key="2">
    <source>
        <dbReference type="ARBA" id="ARBA00023125"/>
    </source>
</evidence>
<dbReference type="PROSITE" id="PS51077">
    <property type="entry name" value="HTH_ICLR"/>
    <property type="match status" value="1"/>
</dbReference>
<keyword evidence="2" id="KW-0238">DNA-binding</keyword>
<dbReference type="GO" id="GO:0003700">
    <property type="term" value="F:DNA-binding transcription factor activity"/>
    <property type="evidence" value="ECO:0007669"/>
    <property type="project" value="TreeGrafter"/>
</dbReference>
<keyword evidence="1" id="KW-0805">Transcription regulation</keyword>
<dbReference type="PROSITE" id="PS51078">
    <property type="entry name" value="ICLR_ED"/>
    <property type="match status" value="1"/>
</dbReference>
<dbReference type="AlphaFoldDB" id="A0A238L7V6"/>
<gene>
    <name evidence="6" type="primary">iclR</name>
    <name evidence="6" type="ORF">COL8621_03609</name>
</gene>
<proteinExistence type="predicted"/>
<dbReference type="OrthoDB" id="9807558at2"/>
<protein>
    <submittedName>
        <fullName evidence="6">Acetate operon repressor</fullName>
    </submittedName>
</protein>
<dbReference type="Pfam" id="PF01614">
    <property type="entry name" value="IclR_C"/>
    <property type="match status" value="1"/>
</dbReference>
<evidence type="ECO:0000259" key="4">
    <source>
        <dbReference type="PROSITE" id="PS51077"/>
    </source>
</evidence>
<evidence type="ECO:0000256" key="1">
    <source>
        <dbReference type="ARBA" id="ARBA00023015"/>
    </source>
</evidence>
<dbReference type="SUPFAM" id="SSF46785">
    <property type="entry name" value="Winged helix' DNA-binding domain"/>
    <property type="match status" value="1"/>
</dbReference>
<dbReference type="InterPro" id="IPR014757">
    <property type="entry name" value="Tscrpt_reg_IclR_C"/>
</dbReference>
<dbReference type="InterPro" id="IPR050707">
    <property type="entry name" value="HTH_MetabolicPath_Reg"/>
</dbReference>
<dbReference type="Pfam" id="PF09339">
    <property type="entry name" value="HTH_IclR"/>
    <property type="match status" value="1"/>
</dbReference>
<dbReference type="InterPro" id="IPR029016">
    <property type="entry name" value="GAF-like_dom_sf"/>
</dbReference>
<keyword evidence="3" id="KW-0804">Transcription</keyword>
<feature type="domain" description="IclR-ED" evidence="5">
    <location>
        <begin position="70"/>
        <end position="253"/>
    </location>
</feature>
<evidence type="ECO:0000256" key="3">
    <source>
        <dbReference type="ARBA" id="ARBA00023163"/>
    </source>
</evidence>
<dbReference type="SUPFAM" id="SSF55781">
    <property type="entry name" value="GAF domain-like"/>
    <property type="match status" value="1"/>
</dbReference>
<dbReference type="InterPro" id="IPR005471">
    <property type="entry name" value="Tscrpt_reg_IclR_N"/>
</dbReference>
<dbReference type="Proteomes" id="UP000202922">
    <property type="component" value="Unassembled WGS sequence"/>
</dbReference>
<name>A0A238L7V6_9RHOB</name>
<dbReference type="GO" id="GO:0003677">
    <property type="term" value="F:DNA binding"/>
    <property type="evidence" value="ECO:0007669"/>
    <property type="project" value="UniProtKB-KW"/>
</dbReference>
<reference evidence="7" key="1">
    <citation type="submission" date="2017-05" db="EMBL/GenBank/DDBJ databases">
        <authorList>
            <person name="Rodrigo-Torres L."/>
            <person name="Arahal R. D."/>
            <person name="Lucena T."/>
        </authorList>
    </citation>
    <scope>NUCLEOTIDE SEQUENCE [LARGE SCALE GENOMIC DNA]</scope>
    <source>
        <strain evidence="7">CECT 8621</strain>
    </source>
</reference>
<dbReference type="RefSeq" id="WP_093968778.1">
    <property type="nucleotide sequence ID" value="NZ_FXYE01000004.1"/>
</dbReference>
<dbReference type="FunFam" id="1.10.10.10:FF:000056">
    <property type="entry name" value="IclR family transcriptional regulator"/>
    <property type="match status" value="1"/>
</dbReference>
<accession>A0A238L7V6</accession>
<dbReference type="InterPro" id="IPR036388">
    <property type="entry name" value="WH-like_DNA-bd_sf"/>
</dbReference>
<keyword evidence="7" id="KW-1185">Reference proteome</keyword>
<evidence type="ECO:0000313" key="6">
    <source>
        <dbReference type="EMBL" id="SMX51079.1"/>
    </source>
</evidence>